<accession>A0A2P5G230</accession>
<sequence>MNHIHQLNDVNSHAKPNVLVLKIWYKFWDTYIILLGRTTVGAPLRRATPYTPLDGNLCGITRICGESIYTQILIQRCIDRALQFTPHKEKNGEKKKRKLSGGAIAQKLGNTTASSLINIFFLHSHPALQYSISAWESSSFPKIITIDPSTLSAQLYSISPPKAPDTRLQICAISILNPDFKIPFHTSAISRYFSRREGPIRGSRVSDLVLLVGSSRIF</sequence>
<protein>
    <submittedName>
        <fullName evidence="1">Uncharacterized protein</fullName>
    </submittedName>
</protein>
<dbReference type="EMBL" id="JXTC01000001">
    <property type="protein sequence ID" value="POO04086.1"/>
    <property type="molecule type" value="Genomic_DNA"/>
</dbReference>
<dbReference type="InParanoid" id="A0A2P5G230"/>
<dbReference type="Proteomes" id="UP000237000">
    <property type="component" value="Unassembled WGS sequence"/>
</dbReference>
<gene>
    <name evidence="1" type="ORF">TorRG33x02_003900</name>
</gene>
<dbReference type="AlphaFoldDB" id="A0A2P5G230"/>
<organism evidence="1 2">
    <name type="scientific">Trema orientale</name>
    <name type="common">Charcoal tree</name>
    <name type="synonym">Celtis orientalis</name>
    <dbReference type="NCBI Taxonomy" id="63057"/>
    <lineage>
        <taxon>Eukaryota</taxon>
        <taxon>Viridiplantae</taxon>
        <taxon>Streptophyta</taxon>
        <taxon>Embryophyta</taxon>
        <taxon>Tracheophyta</taxon>
        <taxon>Spermatophyta</taxon>
        <taxon>Magnoliopsida</taxon>
        <taxon>eudicotyledons</taxon>
        <taxon>Gunneridae</taxon>
        <taxon>Pentapetalae</taxon>
        <taxon>rosids</taxon>
        <taxon>fabids</taxon>
        <taxon>Rosales</taxon>
        <taxon>Cannabaceae</taxon>
        <taxon>Trema</taxon>
    </lineage>
</organism>
<name>A0A2P5G230_TREOI</name>
<evidence type="ECO:0000313" key="2">
    <source>
        <dbReference type="Proteomes" id="UP000237000"/>
    </source>
</evidence>
<proteinExistence type="predicted"/>
<reference evidence="2" key="1">
    <citation type="submission" date="2016-06" db="EMBL/GenBank/DDBJ databases">
        <title>Parallel loss of symbiosis genes in relatives of nitrogen-fixing non-legume Parasponia.</title>
        <authorList>
            <person name="Van Velzen R."/>
            <person name="Holmer R."/>
            <person name="Bu F."/>
            <person name="Rutten L."/>
            <person name="Van Zeijl A."/>
            <person name="Liu W."/>
            <person name="Santuari L."/>
            <person name="Cao Q."/>
            <person name="Sharma T."/>
            <person name="Shen D."/>
            <person name="Roswanjaya Y."/>
            <person name="Wardhani T."/>
            <person name="Kalhor M.S."/>
            <person name="Jansen J."/>
            <person name="Van den Hoogen J."/>
            <person name="Gungor B."/>
            <person name="Hartog M."/>
            <person name="Hontelez J."/>
            <person name="Verver J."/>
            <person name="Yang W.-C."/>
            <person name="Schijlen E."/>
            <person name="Repin R."/>
            <person name="Schilthuizen M."/>
            <person name="Schranz E."/>
            <person name="Heidstra R."/>
            <person name="Miyata K."/>
            <person name="Fedorova E."/>
            <person name="Kohlen W."/>
            <person name="Bisseling T."/>
            <person name="Smit S."/>
            <person name="Geurts R."/>
        </authorList>
    </citation>
    <scope>NUCLEOTIDE SEQUENCE [LARGE SCALE GENOMIC DNA]</scope>
    <source>
        <strain evidence="2">cv. RG33-2</strain>
    </source>
</reference>
<comment type="caution">
    <text evidence="1">The sequence shown here is derived from an EMBL/GenBank/DDBJ whole genome shotgun (WGS) entry which is preliminary data.</text>
</comment>
<keyword evidence="2" id="KW-1185">Reference proteome</keyword>
<evidence type="ECO:0000313" key="1">
    <source>
        <dbReference type="EMBL" id="POO04086.1"/>
    </source>
</evidence>